<reference evidence="2" key="1">
    <citation type="submission" date="2023-07" db="EMBL/GenBank/DDBJ databases">
        <title>Conexibacter stalactiti sp. nov., isolated from stalactites in a lava cave and emended description of the genus Conexibacter.</title>
        <authorList>
            <person name="Lee S.D."/>
        </authorList>
    </citation>
    <scope>NUCLEOTIDE SEQUENCE [LARGE SCALE GENOMIC DNA]</scope>
    <source>
        <strain evidence="2">KCTC 39840</strain>
    </source>
</reference>
<gene>
    <name evidence="1" type="ORF">R7226_30460</name>
</gene>
<comment type="caution">
    <text evidence="1">The sequence shown here is derived from an EMBL/GenBank/DDBJ whole genome shotgun (WGS) entry which is preliminary data.</text>
</comment>
<accession>A0ABU4HZI0</accession>
<proteinExistence type="predicted"/>
<dbReference type="RefSeq" id="WP_318601289.1">
    <property type="nucleotide sequence ID" value="NZ_JAWSTH010000171.1"/>
</dbReference>
<dbReference type="EMBL" id="JAWSTH010000171">
    <property type="protein sequence ID" value="MDW5598722.1"/>
    <property type="molecule type" value="Genomic_DNA"/>
</dbReference>
<evidence type="ECO:0000313" key="1">
    <source>
        <dbReference type="EMBL" id="MDW5598722.1"/>
    </source>
</evidence>
<protein>
    <submittedName>
        <fullName evidence="1">Uncharacterized protein</fullName>
    </submittedName>
</protein>
<organism evidence="1 2">
    <name type="scientific">Conexibacter stalactiti</name>
    <dbReference type="NCBI Taxonomy" id="1940611"/>
    <lineage>
        <taxon>Bacteria</taxon>
        <taxon>Bacillati</taxon>
        <taxon>Actinomycetota</taxon>
        <taxon>Thermoleophilia</taxon>
        <taxon>Solirubrobacterales</taxon>
        <taxon>Conexibacteraceae</taxon>
        <taxon>Conexibacter</taxon>
    </lineage>
</organism>
<name>A0ABU4HZI0_9ACTN</name>
<sequence>MTDQAPPLRLTPTQEMKLATIVAEVAGLLRAAPDNSCPFGCGAEPPADDPWTHALDCPITYARELQAFGAELRP</sequence>
<keyword evidence="2" id="KW-1185">Reference proteome</keyword>
<dbReference type="Proteomes" id="UP001284601">
    <property type="component" value="Unassembled WGS sequence"/>
</dbReference>
<evidence type="ECO:0000313" key="2">
    <source>
        <dbReference type="Proteomes" id="UP001284601"/>
    </source>
</evidence>